<dbReference type="Pfam" id="PF06080">
    <property type="entry name" value="DUF938"/>
    <property type="match status" value="1"/>
</dbReference>
<dbReference type="PANTHER" id="PTHR20974">
    <property type="entry name" value="UPF0585 PROTEIN CG18661"/>
    <property type="match status" value="1"/>
</dbReference>
<keyword evidence="1" id="KW-0808">Transferase</keyword>
<gene>
    <name evidence="1" type="ORF">MNBD_ALPHA02-1547</name>
</gene>
<evidence type="ECO:0000313" key="1">
    <source>
        <dbReference type="EMBL" id="VAV95136.1"/>
    </source>
</evidence>
<name>A0A3B0S2Q6_9ZZZZ</name>
<dbReference type="AlphaFoldDB" id="A0A3B0S2Q6"/>
<dbReference type="EMBL" id="UOED01000096">
    <property type="protein sequence ID" value="VAV95136.1"/>
    <property type="molecule type" value="Genomic_DNA"/>
</dbReference>
<sequence length="212" mass="23658">MSELAQKKHAPATDRNREPILDVLKDCLPDHGTILEIASGSGQHAVHFTRHLPGHYWLPSDPDKASRNSIRAWWWGIQLNNILPPLDINAASDVWPVENCNLPLPITAIICINMIHISPWAATIGLMKGAERILPEDGILYLYGPYKVDGNHTAPSNEAFDKDLRSRNSEWGIRDLEDVIALAHDHGLSFVKSVQMPANNLSVIFRKDLKGN</sequence>
<protein>
    <submittedName>
        <fullName evidence="1">SAM-dependent methyltransferase</fullName>
    </submittedName>
</protein>
<keyword evidence="1" id="KW-0489">Methyltransferase</keyword>
<proteinExistence type="predicted"/>
<dbReference type="PANTHER" id="PTHR20974:SF0">
    <property type="entry name" value="UPF0585 PROTEIN CG18661"/>
    <property type="match status" value="1"/>
</dbReference>
<reference evidence="1" key="1">
    <citation type="submission" date="2018-06" db="EMBL/GenBank/DDBJ databases">
        <authorList>
            <person name="Zhirakovskaya E."/>
        </authorList>
    </citation>
    <scope>NUCLEOTIDE SEQUENCE</scope>
</reference>
<organism evidence="1">
    <name type="scientific">hydrothermal vent metagenome</name>
    <dbReference type="NCBI Taxonomy" id="652676"/>
    <lineage>
        <taxon>unclassified sequences</taxon>
        <taxon>metagenomes</taxon>
        <taxon>ecological metagenomes</taxon>
    </lineage>
</organism>
<dbReference type="GO" id="GO:0032259">
    <property type="term" value="P:methylation"/>
    <property type="evidence" value="ECO:0007669"/>
    <property type="project" value="UniProtKB-KW"/>
</dbReference>
<dbReference type="Gene3D" id="3.40.50.150">
    <property type="entry name" value="Vaccinia Virus protein VP39"/>
    <property type="match status" value="1"/>
</dbReference>
<dbReference type="SUPFAM" id="SSF53335">
    <property type="entry name" value="S-adenosyl-L-methionine-dependent methyltransferases"/>
    <property type="match status" value="1"/>
</dbReference>
<dbReference type="InterPro" id="IPR010342">
    <property type="entry name" value="DUF938"/>
</dbReference>
<dbReference type="GO" id="GO:0008168">
    <property type="term" value="F:methyltransferase activity"/>
    <property type="evidence" value="ECO:0007669"/>
    <property type="project" value="UniProtKB-KW"/>
</dbReference>
<accession>A0A3B0S2Q6</accession>
<dbReference type="InterPro" id="IPR029063">
    <property type="entry name" value="SAM-dependent_MTases_sf"/>
</dbReference>